<keyword evidence="2" id="KW-1185">Reference proteome</keyword>
<dbReference type="AlphaFoldDB" id="B4CUW6"/>
<evidence type="ECO:0000313" key="1">
    <source>
        <dbReference type="EMBL" id="EDY22354.1"/>
    </source>
</evidence>
<name>B4CUW6_9BACT</name>
<reference evidence="1 2" key="1">
    <citation type="journal article" date="2011" name="J. Bacteriol.">
        <title>Genome sequence of Chthoniobacter flavus Ellin428, an aerobic heterotrophic soil bacterium.</title>
        <authorList>
            <person name="Kant R."/>
            <person name="van Passel M.W."/>
            <person name="Palva A."/>
            <person name="Lucas S."/>
            <person name="Lapidus A."/>
            <person name="Glavina Del Rio T."/>
            <person name="Dalin E."/>
            <person name="Tice H."/>
            <person name="Bruce D."/>
            <person name="Goodwin L."/>
            <person name="Pitluck S."/>
            <person name="Larimer F.W."/>
            <person name="Land M.L."/>
            <person name="Hauser L."/>
            <person name="Sangwan P."/>
            <person name="de Vos W.M."/>
            <person name="Janssen P.H."/>
            <person name="Smidt H."/>
        </authorList>
    </citation>
    <scope>NUCLEOTIDE SEQUENCE [LARGE SCALE GENOMIC DNA]</scope>
    <source>
        <strain evidence="1 2">Ellin428</strain>
    </source>
</reference>
<dbReference type="EMBL" id="ABVL01000001">
    <property type="protein sequence ID" value="EDY22354.1"/>
    <property type="molecule type" value="Genomic_DNA"/>
</dbReference>
<gene>
    <name evidence="1" type="ORF">CfE428DRAFT_0479</name>
</gene>
<sequence length="184" mass="19578" precursor="true">MMALCTSGILLCTPQFASSEPIPGAAASGATAAETDLEKIAHDEKASIDLRVEQRNVMPGIRFATHGASRVQHRGLNIHLFNHSPDVVNLKIKYVIFGRDMVHHDVITISDGEIPVMIKPGTGEEVKVAPVSATEVPAHFKAKGSGASIIGHGVQVLNAGKIIAETYEPPALKASFGKTIRLQQ</sequence>
<dbReference type="InParanoid" id="B4CUW6"/>
<accession>B4CUW6</accession>
<dbReference type="Proteomes" id="UP000005824">
    <property type="component" value="Unassembled WGS sequence"/>
</dbReference>
<organism evidence="1 2">
    <name type="scientific">Chthoniobacter flavus Ellin428</name>
    <dbReference type="NCBI Taxonomy" id="497964"/>
    <lineage>
        <taxon>Bacteria</taxon>
        <taxon>Pseudomonadati</taxon>
        <taxon>Verrucomicrobiota</taxon>
        <taxon>Spartobacteria</taxon>
        <taxon>Chthoniobacterales</taxon>
        <taxon>Chthoniobacteraceae</taxon>
        <taxon>Chthoniobacter</taxon>
    </lineage>
</organism>
<evidence type="ECO:0000313" key="2">
    <source>
        <dbReference type="Proteomes" id="UP000005824"/>
    </source>
</evidence>
<dbReference type="RefSeq" id="WP_006977806.1">
    <property type="nucleotide sequence ID" value="NZ_ABVL01000001.1"/>
</dbReference>
<proteinExistence type="predicted"/>
<protein>
    <submittedName>
        <fullName evidence="1">Uncharacterized protein</fullName>
    </submittedName>
</protein>
<comment type="caution">
    <text evidence="1">The sequence shown here is derived from an EMBL/GenBank/DDBJ whole genome shotgun (WGS) entry which is preliminary data.</text>
</comment>